<comment type="caution">
    <text evidence="7">The sequence shown here is derived from an EMBL/GenBank/DDBJ whole genome shotgun (WGS) entry which is preliminary data.</text>
</comment>
<feature type="domain" description="NADH:flavin oxidoreductase/NADH oxidase N-terminal" evidence="6">
    <location>
        <begin position="27"/>
        <end position="72"/>
    </location>
</feature>
<evidence type="ECO:0000313" key="7">
    <source>
        <dbReference type="EMBL" id="KAL3520491.1"/>
    </source>
</evidence>
<evidence type="ECO:0000256" key="4">
    <source>
        <dbReference type="ARBA" id="ARBA00022643"/>
    </source>
</evidence>
<reference evidence="7 8" key="1">
    <citation type="submission" date="2024-11" db="EMBL/GenBank/DDBJ databases">
        <title>A near-complete genome assembly of Cinchona calisaya.</title>
        <authorList>
            <person name="Lian D.C."/>
            <person name="Zhao X.W."/>
            <person name="Wei L."/>
        </authorList>
    </citation>
    <scope>NUCLEOTIDE SEQUENCE [LARGE SCALE GENOMIC DNA]</scope>
    <source>
        <tissue evidence="7">Nenye</tissue>
    </source>
</reference>
<accession>A0ABD2ZM20</accession>
<organism evidence="7 8">
    <name type="scientific">Cinchona calisaya</name>
    <dbReference type="NCBI Taxonomy" id="153742"/>
    <lineage>
        <taxon>Eukaryota</taxon>
        <taxon>Viridiplantae</taxon>
        <taxon>Streptophyta</taxon>
        <taxon>Embryophyta</taxon>
        <taxon>Tracheophyta</taxon>
        <taxon>Spermatophyta</taxon>
        <taxon>Magnoliopsida</taxon>
        <taxon>eudicotyledons</taxon>
        <taxon>Gunneridae</taxon>
        <taxon>Pentapetalae</taxon>
        <taxon>asterids</taxon>
        <taxon>lamiids</taxon>
        <taxon>Gentianales</taxon>
        <taxon>Rubiaceae</taxon>
        <taxon>Cinchonoideae</taxon>
        <taxon>Cinchoneae</taxon>
        <taxon>Cinchona</taxon>
    </lineage>
</organism>
<evidence type="ECO:0000259" key="6">
    <source>
        <dbReference type="Pfam" id="PF00724"/>
    </source>
</evidence>
<dbReference type="InterPro" id="IPR045247">
    <property type="entry name" value="Oye-like"/>
</dbReference>
<keyword evidence="4" id="KW-0288">FMN</keyword>
<evidence type="ECO:0000256" key="2">
    <source>
        <dbReference type="ARBA" id="ARBA00005979"/>
    </source>
</evidence>
<dbReference type="Pfam" id="PF00724">
    <property type="entry name" value="Oxidored_FMN"/>
    <property type="match status" value="1"/>
</dbReference>
<dbReference type="PANTHER" id="PTHR22893:SF62">
    <property type="entry name" value="12-OXOPHYTODIENOATE REDUCTASE-LIKE PROTEIN"/>
    <property type="match status" value="1"/>
</dbReference>
<proteinExistence type="inferred from homology"/>
<keyword evidence="8" id="KW-1185">Reference proteome</keyword>
<dbReference type="AlphaFoldDB" id="A0ABD2ZM20"/>
<comment type="cofactor">
    <cofactor evidence="1">
        <name>FMN</name>
        <dbReference type="ChEBI" id="CHEBI:58210"/>
    </cofactor>
</comment>
<dbReference type="SUPFAM" id="SSF51395">
    <property type="entry name" value="FMN-linked oxidoreductases"/>
    <property type="match status" value="1"/>
</dbReference>
<evidence type="ECO:0000256" key="3">
    <source>
        <dbReference type="ARBA" id="ARBA00022630"/>
    </source>
</evidence>
<dbReference type="PANTHER" id="PTHR22893">
    <property type="entry name" value="NADH OXIDOREDUCTASE-RELATED"/>
    <property type="match status" value="1"/>
</dbReference>
<protein>
    <recommendedName>
        <fullName evidence="6">NADH:flavin oxidoreductase/NADH oxidase N-terminal domain-containing protein</fullName>
    </recommendedName>
</protein>
<dbReference type="EMBL" id="JBJUIK010000008">
    <property type="protein sequence ID" value="KAL3520491.1"/>
    <property type="molecule type" value="Genomic_DNA"/>
</dbReference>
<comment type="similarity">
    <text evidence="2">Belongs to the NADH:flavin oxidoreductase/NADH oxidase family.</text>
</comment>
<evidence type="ECO:0000256" key="5">
    <source>
        <dbReference type="ARBA" id="ARBA00022857"/>
    </source>
</evidence>
<dbReference type="InterPro" id="IPR013785">
    <property type="entry name" value="Aldolase_TIM"/>
</dbReference>
<keyword evidence="3" id="KW-0285">Flavoprotein</keyword>
<dbReference type="InterPro" id="IPR001155">
    <property type="entry name" value="OxRdtase_FMN_N"/>
</dbReference>
<evidence type="ECO:0000256" key="1">
    <source>
        <dbReference type="ARBA" id="ARBA00001917"/>
    </source>
</evidence>
<evidence type="ECO:0000313" key="8">
    <source>
        <dbReference type="Proteomes" id="UP001630127"/>
    </source>
</evidence>
<name>A0ABD2ZM20_9GENT</name>
<keyword evidence="5" id="KW-0521">NADP</keyword>
<sequence length="134" mass="15156">MEEQSKGTHQTSTPEIIPLFTRGISPPRQLAVKEISQVINDFRTAAENAIEAGFDGVEIQEANFLVDQFMKDQAIHMAEALSKYNILYDQPGIMTQFKKVGMTEKTGTKLLAKVVLILLHTDNYSWLPQIYQEI</sequence>
<dbReference type="Gene3D" id="3.20.20.70">
    <property type="entry name" value="Aldolase class I"/>
    <property type="match status" value="1"/>
</dbReference>
<dbReference type="Proteomes" id="UP001630127">
    <property type="component" value="Unassembled WGS sequence"/>
</dbReference>
<gene>
    <name evidence="7" type="ORF">ACH5RR_018640</name>
</gene>